<dbReference type="Proteomes" id="UP001595868">
    <property type="component" value="Unassembled WGS sequence"/>
</dbReference>
<dbReference type="RefSeq" id="WP_377550306.1">
    <property type="nucleotide sequence ID" value="NZ_JBHSBN010000021.1"/>
</dbReference>
<feature type="compositionally biased region" description="Basic and acidic residues" evidence="1">
    <location>
        <begin position="289"/>
        <end position="299"/>
    </location>
</feature>
<dbReference type="SUPFAM" id="SSF141571">
    <property type="entry name" value="Pentapeptide repeat-like"/>
    <property type="match status" value="1"/>
</dbReference>
<gene>
    <name evidence="2" type="ORF">ACFOX0_25000</name>
</gene>
<dbReference type="PANTHER" id="PTHR14136">
    <property type="entry name" value="BTB_POZ DOMAIN-CONTAINING PROTEIN KCTD9"/>
    <property type="match status" value="1"/>
</dbReference>
<evidence type="ECO:0000313" key="2">
    <source>
        <dbReference type="EMBL" id="MFC4109176.1"/>
    </source>
</evidence>
<feature type="region of interest" description="Disordered" evidence="1">
    <location>
        <begin position="263"/>
        <end position="299"/>
    </location>
</feature>
<reference evidence="3" key="1">
    <citation type="journal article" date="2019" name="Int. J. Syst. Evol. Microbiol.">
        <title>The Global Catalogue of Microorganisms (GCM) 10K type strain sequencing project: providing services to taxonomists for standard genome sequencing and annotation.</title>
        <authorList>
            <consortium name="The Broad Institute Genomics Platform"/>
            <consortium name="The Broad Institute Genome Sequencing Center for Infectious Disease"/>
            <person name="Wu L."/>
            <person name="Ma J."/>
        </authorList>
    </citation>
    <scope>NUCLEOTIDE SEQUENCE [LARGE SCALE GENOMIC DNA]</scope>
    <source>
        <strain evidence="3">2902at01</strain>
    </source>
</reference>
<evidence type="ECO:0000256" key="1">
    <source>
        <dbReference type="SAM" id="MobiDB-lite"/>
    </source>
</evidence>
<dbReference type="InterPro" id="IPR001646">
    <property type="entry name" value="5peptide_repeat"/>
</dbReference>
<sequence>MSESAARRDDLRADCARCFGLCCVAPAFTASADFALDKPAGQACPNLRSDFGCGIHDHLRERGFPGCTVFDCFGAGQKIAQITYRGRDWRTAPETAEPMFRAFAVMRQLHELLWYLTEALDLRAAGPLHADLRRVRDGIERLTLGGPTEVAAVDVPAHQREANELLLRASDLVRGRGGPDRRGADLIGADLRRTDLRSASLRGAYLIGADLRGADLRGADLTGADLRGADLRGADLRGSLFLTQAQLDAARGDLTTRLPRTLRRPTHWQLAVRPTPRSTGGGAARRPNRPAEHRRAPRP</sequence>
<evidence type="ECO:0000313" key="3">
    <source>
        <dbReference type="Proteomes" id="UP001595868"/>
    </source>
</evidence>
<dbReference type="EMBL" id="JBHSBN010000021">
    <property type="protein sequence ID" value="MFC4109176.1"/>
    <property type="molecule type" value="Genomic_DNA"/>
</dbReference>
<dbReference type="Gene3D" id="2.160.20.80">
    <property type="entry name" value="E3 ubiquitin-protein ligase SopA"/>
    <property type="match status" value="1"/>
</dbReference>
<proteinExistence type="predicted"/>
<name>A0ABV8KSP6_9ACTN</name>
<organism evidence="2 3">
    <name type="scientific">Micromonospora zhanjiangensis</name>
    <dbReference type="NCBI Taxonomy" id="1522057"/>
    <lineage>
        <taxon>Bacteria</taxon>
        <taxon>Bacillati</taxon>
        <taxon>Actinomycetota</taxon>
        <taxon>Actinomycetes</taxon>
        <taxon>Micromonosporales</taxon>
        <taxon>Micromonosporaceae</taxon>
        <taxon>Micromonospora</taxon>
    </lineage>
</organism>
<dbReference type="InterPro" id="IPR051082">
    <property type="entry name" value="Pentapeptide-BTB/POZ_domain"/>
</dbReference>
<protein>
    <submittedName>
        <fullName evidence="2">Pentapeptide repeat-containing protein</fullName>
    </submittedName>
</protein>
<accession>A0ABV8KSP6</accession>
<dbReference type="Pfam" id="PF00805">
    <property type="entry name" value="Pentapeptide"/>
    <property type="match status" value="1"/>
</dbReference>
<keyword evidence="3" id="KW-1185">Reference proteome</keyword>
<comment type="caution">
    <text evidence="2">The sequence shown here is derived from an EMBL/GenBank/DDBJ whole genome shotgun (WGS) entry which is preliminary data.</text>
</comment>
<dbReference type="PANTHER" id="PTHR14136:SF17">
    <property type="entry name" value="BTB_POZ DOMAIN-CONTAINING PROTEIN KCTD9"/>
    <property type="match status" value="1"/>
</dbReference>